<organism evidence="1 2">
    <name type="scientific">Lupinus luteus</name>
    <name type="common">European yellow lupine</name>
    <dbReference type="NCBI Taxonomy" id="3873"/>
    <lineage>
        <taxon>Eukaryota</taxon>
        <taxon>Viridiplantae</taxon>
        <taxon>Streptophyta</taxon>
        <taxon>Embryophyta</taxon>
        <taxon>Tracheophyta</taxon>
        <taxon>Spermatophyta</taxon>
        <taxon>Magnoliopsida</taxon>
        <taxon>eudicotyledons</taxon>
        <taxon>Gunneridae</taxon>
        <taxon>Pentapetalae</taxon>
        <taxon>rosids</taxon>
        <taxon>fabids</taxon>
        <taxon>Fabales</taxon>
        <taxon>Fabaceae</taxon>
        <taxon>Papilionoideae</taxon>
        <taxon>50 kb inversion clade</taxon>
        <taxon>genistoids sensu lato</taxon>
        <taxon>core genistoids</taxon>
        <taxon>Genisteae</taxon>
        <taxon>Lupinus</taxon>
    </lineage>
</organism>
<dbReference type="AlphaFoldDB" id="A0AAV1YA19"/>
<evidence type="ECO:0000313" key="1">
    <source>
        <dbReference type="EMBL" id="CAL0330755.1"/>
    </source>
</evidence>
<keyword evidence="2" id="KW-1185">Reference proteome</keyword>
<accession>A0AAV1YA19</accession>
<dbReference type="PANTHER" id="PTHR33052">
    <property type="entry name" value="DUF4228 DOMAIN PROTEIN-RELATED"/>
    <property type="match status" value="1"/>
</dbReference>
<sequence length="164" mass="18401">MGNCFFIPSNSDHVQTVKLIIVPEGKLREFSCPVKVSSLLQKYPTTFICNSDDMDFNDVVKAVDGDQMLQLGHLYFALPLSELQRKLQAEEMVALAVKASNVITKSSGKKCGFRRKRDMMFSGDEDGKCSRSVAPEDNLDIEFWRGMNESNGRKLNRVLSSIAE</sequence>
<dbReference type="InterPro" id="IPR025322">
    <property type="entry name" value="PADRE_dom"/>
</dbReference>
<protein>
    <submittedName>
        <fullName evidence="1">Uncharacterized protein</fullName>
    </submittedName>
</protein>
<gene>
    <name evidence="1" type="ORF">LLUT_LOCUS31815</name>
</gene>
<reference evidence="1 2" key="1">
    <citation type="submission" date="2024-03" db="EMBL/GenBank/DDBJ databases">
        <authorList>
            <person name="Martinez-Hernandez J."/>
        </authorList>
    </citation>
    <scope>NUCLEOTIDE SEQUENCE [LARGE SCALE GENOMIC DNA]</scope>
</reference>
<dbReference type="Pfam" id="PF14009">
    <property type="entry name" value="PADRE"/>
    <property type="match status" value="1"/>
</dbReference>
<proteinExistence type="predicted"/>
<comment type="caution">
    <text evidence="1">The sequence shown here is derived from an EMBL/GenBank/DDBJ whole genome shotgun (WGS) entry which is preliminary data.</text>
</comment>
<dbReference type="EMBL" id="CAXHTB010000023">
    <property type="protein sequence ID" value="CAL0330755.1"/>
    <property type="molecule type" value="Genomic_DNA"/>
</dbReference>
<evidence type="ECO:0000313" key="2">
    <source>
        <dbReference type="Proteomes" id="UP001497480"/>
    </source>
</evidence>
<dbReference type="Proteomes" id="UP001497480">
    <property type="component" value="Unassembled WGS sequence"/>
</dbReference>
<name>A0AAV1YA19_LUPLU</name>